<evidence type="ECO:0000313" key="2">
    <source>
        <dbReference type="EMBL" id="MBB6035016.1"/>
    </source>
</evidence>
<dbReference type="PANTHER" id="PTHR33164">
    <property type="entry name" value="TRANSCRIPTIONAL REGULATOR, MARR FAMILY"/>
    <property type="match status" value="1"/>
</dbReference>
<dbReference type="GO" id="GO:0006950">
    <property type="term" value="P:response to stress"/>
    <property type="evidence" value="ECO:0007669"/>
    <property type="project" value="TreeGrafter"/>
</dbReference>
<dbReference type="EMBL" id="JACHGT010000005">
    <property type="protein sequence ID" value="MBB6035016.1"/>
    <property type="molecule type" value="Genomic_DNA"/>
</dbReference>
<evidence type="ECO:0000259" key="1">
    <source>
        <dbReference type="PROSITE" id="PS50995"/>
    </source>
</evidence>
<dbReference type="InterPro" id="IPR036390">
    <property type="entry name" value="WH_DNA-bd_sf"/>
</dbReference>
<gene>
    <name evidence="2" type="ORF">HNR73_002870</name>
</gene>
<dbReference type="InterPro" id="IPR000835">
    <property type="entry name" value="HTH_MarR-typ"/>
</dbReference>
<proteinExistence type="predicted"/>
<sequence>MSVEERWLTEAQARAWSQFIRTSQRLEQRLDRDLKSGHDLSHTQYEILVRLADPGTATGNVRMSDLAADLVTAKSAATYQIGQLVERGLVARVKCAEDARTTYVTLTDAGRELLGRAAPDHLGRVRELFLDGLSAAELEMLTDALDRTCARIIAARKRRS</sequence>
<dbReference type="Gene3D" id="1.10.10.10">
    <property type="entry name" value="Winged helix-like DNA-binding domain superfamily/Winged helix DNA-binding domain"/>
    <property type="match status" value="1"/>
</dbReference>
<keyword evidence="2" id="KW-0238">DNA-binding</keyword>
<dbReference type="PROSITE" id="PS50995">
    <property type="entry name" value="HTH_MARR_2"/>
    <property type="match status" value="1"/>
</dbReference>
<name>A0A841FFH0_9ACTN</name>
<evidence type="ECO:0000313" key="3">
    <source>
        <dbReference type="Proteomes" id="UP000548476"/>
    </source>
</evidence>
<accession>A0A841FFH0</accession>
<comment type="caution">
    <text evidence="2">The sequence shown here is derived from an EMBL/GenBank/DDBJ whole genome shotgun (WGS) entry which is preliminary data.</text>
</comment>
<reference evidence="2 3" key="1">
    <citation type="submission" date="2020-08" db="EMBL/GenBank/DDBJ databases">
        <title>Genomic Encyclopedia of Type Strains, Phase IV (KMG-IV): sequencing the most valuable type-strain genomes for metagenomic binning, comparative biology and taxonomic classification.</title>
        <authorList>
            <person name="Goeker M."/>
        </authorList>
    </citation>
    <scope>NUCLEOTIDE SEQUENCE [LARGE SCALE GENOMIC DNA]</scope>
    <source>
        <strain evidence="2 3">YIM 65646</strain>
    </source>
</reference>
<dbReference type="SMART" id="SM00347">
    <property type="entry name" value="HTH_MARR"/>
    <property type="match status" value="1"/>
</dbReference>
<feature type="domain" description="HTH marR-type" evidence="1">
    <location>
        <begin position="12"/>
        <end position="150"/>
    </location>
</feature>
<keyword evidence="3" id="KW-1185">Reference proteome</keyword>
<dbReference type="InterPro" id="IPR036388">
    <property type="entry name" value="WH-like_DNA-bd_sf"/>
</dbReference>
<dbReference type="AlphaFoldDB" id="A0A841FFH0"/>
<dbReference type="Pfam" id="PF01047">
    <property type="entry name" value="MarR"/>
    <property type="match status" value="1"/>
</dbReference>
<organism evidence="2 3">
    <name type="scientific">Phytomonospora endophytica</name>
    <dbReference type="NCBI Taxonomy" id="714109"/>
    <lineage>
        <taxon>Bacteria</taxon>
        <taxon>Bacillati</taxon>
        <taxon>Actinomycetota</taxon>
        <taxon>Actinomycetes</taxon>
        <taxon>Micromonosporales</taxon>
        <taxon>Micromonosporaceae</taxon>
        <taxon>Phytomonospora</taxon>
    </lineage>
</organism>
<protein>
    <submittedName>
        <fullName evidence="2">DNA-binding MarR family transcriptional regulator</fullName>
    </submittedName>
</protein>
<dbReference type="PANTHER" id="PTHR33164:SF99">
    <property type="entry name" value="MARR FAMILY REGULATORY PROTEIN"/>
    <property type="match status" value="1"/>
</dbReference>
<dbReference type="PRINTS" id="PR00598">
    <property type="entry name" value="HTHMARR"/>
</dbReference>
<dbReference type="Proteomes" id="UP000548476">
    <property type="component" value="Unassembled WGS sequence"/>
</dbReference>
<dbReference type="GO" id="GO:0003677">
    <property type="term" value="F:DNA binding"/>
    <property type="evidence" value="ECO:0007669"/>
    <property type="project" value="UniProtKB-KW"/>
</dbReference>
<dbReference type="InterPro" id="IPR039422">
    <property type="entry name" value="MarR/SlyA-like"/>
</dbReference>
<dbReference type="RefSeq" id="WP_184787855.1">
    <property type="nucleotide sequence ID" value="NZ_BONT01000059.1"/>
</dbReference>
<dbReference type="GO" id="GO:0003700">
    <property type="term" value="F:DNA-binding transcription factor activity"/>
    <property type="evidence" value="ECO:0007669"/>
    <property type="project" value="InterPro"/>
</dbReference>
<dbReference type="SUPFAM" id="SSF46785">
    <property type="entry name" value="Winged helix' DNA-binding domain"/>
    <property type="match status" value="1"/>
</dbReference>